<gene>
    <name evidence="1" type="ORF">VIBNISOn1_1180041</name>
</gene>
<name>A0AAV2VJE4_9VIBR</name>
<dbReference type="AlphaFoldDB" id="A0AAV2VJE4"/>
<sequence>MFHFSDLRMTLTSNSPSSLKGKGAFFLPKEKYLSTYLNLRFFLNLNALFSFRLQACFTT</sequence>
<evidence type="ECO:0000313" key="2">
    <source>
        <dbReference type="Proteomes" id="UP000018211"/>
    </source>
</evidence>
<comment type="caution">
    <text evidence="1">The sequence shown here is derived from an EMBL/GenBank/DDBJ whole genome shotgun (WGS) entry which is preliminary data.</text>
</comment>
<proteinExistence type="predicted"/>
<evidence type="ECO:0000313" key="1">
    <source>
        <dbReference type="EMBL" id="CCO44646.1"/>
    </source>
</evidence>
<reference evidence="1 2" key="1">
    <citation type="journal article" date="2013" name="ISME J.">
        <title>Comparative genomics of pathogenic lineages of Vibrio nigripulchritudo identifies virulence-associated traits.</title>
        <authorList>
            <person name="Goudenege D."/>
            <person name="Labreuche Y."/>
            <person name="Krin E."/>
            <person name="Ansquer D."/>
            <person name="Mangenot S."/>
            <person name="Calteau A."/>
            <person name="Medigue C."/>
            <person name="Mazel D."/>
            <person name="Polz M.F."/>
            <person name="Le Roux F."/>
        </authorList>
    </citation>
    <scope>NUCLEOTIDE SEQUENCE [LARGE SCALE GENOMIC DNA]</scope>
    <source>
        <strain evidence="1 2">SOn1</strain>
    </source>
</reference>
<protein>
    <submittedName>
        <fullName evidence="1">Uncharacterized protein</fullName>
    </submittedName>
</protein>
<dbReference type="EMBL" id="CAOF01000022">
    <property type="protein sequence ID" value="CCO44646.1"/>
    <property type="molecule type" value="Genomic_DNA"/>
</dbReference>
<organism evidence="1 2">
    <name type="scientific">Vibrio nigripulchritudo SOn1</name>
    <dbReference type="NCBI Taxonomy" id="1238450"/>
    <lineage>
        <taxon>Bacteria</taxon>
        <taxon>Pseudomonadati</taxon>
        <taxon>Pseudomonadota</taxon>
        <taxon>Gammaproteobacteria</taxon>
        <taxon>Vibrionales</taxon>
        <taxon>Vibrionaceae</taxon>
        <taxon>Vibrio</taxon>
    </lineage>
</organism>
<accession>A0AAV2VJE4</accession>
<dbReference type="Proteomes" id="UP000018211">
    <property type="component" value="Unassembled WGS sequence"/>
</dbReference>